<organism evidence="4">
    <name type="scientific">Schizophyllum commune (strain H4-8 / FGSC 9210)</name>
    <name type="common">Split gill fungus</name>
    <dbReference type="NCBI Taxonomy" id="578458"/>
    <lineage>
        <taxon>Eukaryota</taxon>
        <taxon>Fungi</taxon>
        <taxon>Dikarya</taxon>
        <taxon>Basidiomycota</taxon>
        <taxon>Agaricomycotina</taxon>
        <taxon>Agaricomycetes</taxon>
        <taxon>Agaricomycetidae</taxon>
        <taxon>Agaricales</taxon>
        <taxon>Schizophyllaceae</taxon>
        <taxon>Schizophyllum</taxon>
    </lineage>
</organism>
<evidence type="ECO:0000256" key="2">
    <source>
        <dbReference type="SAM" id="MobiDB-lite"/>
    </source>
</evidence>
<reference evidence="3 4" key="1">
    <citation type="journal article" date="2010" name="Nat. Biotechnol.">
        <title>Genome sequence of the model mushroom Schizophyllum commune.</title>
        <authorList>
            <person name="Ohm R.A."/>
            <person name="de Jong J.F."/>
            <person name="Lugones L.G."/>
            <person name="Aerts A."/>
            <person name="Kothe E."/>
            <person name="Stajich J.E."/>
            <person name="de Vries R.P."/>
            <person name="Record E."/>
            <person name="Levasseur A."/>
            <person name="Baker S.E."/>
            <person name="Bartholomew K.A."/>
            <person name="Coutinho P.M."/>
            <person name="Erdmann S."/>
            <person name="Fowler T.J."/>
            <person name="Gathman A.C."/>
            <person name="Lombard V."/>
            <person name="Henrissat B."/>
            <person name="Knabe N."/>
            <person name="Kuees U."/>
            <person name="Lilly W.W."/>
            <person name="Lindquist E."/>
            <person name="Lucas S."/>
            <person name="Magnuson J.K."/>
            <person name="Piumi F."/>
            <person name="Raudaskoski M."/>
            <person name="Salamov A."/>
            <person name="Schmutz J."/>
            <person name="Schwarze F.W.M.R."/>
            <person name="vanKuyk P.A."/>
            <person name="Horton J.S."/>
            <person name="Grigoriev I.V."/>
            <person name="Woesten H.A.B."/>
        </authorList>
    </citation>
    <scope>NUCLEOTIDE SEQUENCE [LARGE SCALE GENOMIC DNA]</scope>
    <source>
        <strain evidence="4">H4-8 / FGSC 9210</strain>
    </source>
</reference>
<gene>
    <name evidence="3" type="ORF">SCHCODRAFT_113451</name>
</gene>
<dbReference type="EMBL" id="GL377312">
    <property type="protein sequence ID" value="EFI92747.1"/>
    <property type="molecule type" value="Genomic_DNA"/>
</dbReference>
<evidence type="ECO:0000313" key="3">
    <source>
        <dbReference type="EMBL" id="EFI92747.1"/>
    </source>
</evidence>
<dbReference type="VEuPathDB" id="FungiDB:SCHCODRAFT_01175645"/>
<feature type="coiled-coil region" evidence="1">
    <location>
        <begin position="55"/>
        <end position="82"/>
    </location>
</feature>
<keyword evidence="4" id="KW-1185">Reference proteome</keyword>
<protein>
    <submittedName>
        <fullName evidence="3">Uncharacterized protein</fullName>
    </submittedName>
</protein>
<dbReference type="RefSeq" id="XP_003027650.1">
    <property type="nucleotide sequence ID" value="XM_003027604.1"/>
</dbReference>
<dbReference type="VEuPathDB" id="FungiDB:SCHCODRAFT_02515947"/>
<proteinExistence type="predicted"/>
<evidence type="ECO:0000313" key="4">
    <source>
        <dbReference type="Proteomes" id="UP000007431"/>
    </source>
</evidence>
<feature type="compositionally biased region" description="Basic and acidic residues" evidence="2">
    <location>
        <begin position="159"/>
        <end position="178"/>
    </location>
</feature>
<feature type="region of interest" description="Disordered" evidence="2">
    <location>
        <begin position="140"/>
        <end position="178"/>
    </location>
</feature>
<dbReference type="InParanoid" id="D8QHV5"/>
<dbReference type="HOGENOM" id="CLU_1074243_0_0_1"/>
<dbReference type="GeneID" id="9591670"/>
<dbReference type="Proteomes" id="UP000007431">
    <property type="component" value="Unassembled WGS sequence"/>
</dbReference>
<keyword evidence="1" id="KW-0175">Coiled coil</keyword>
<dbReference type="AlphaFoldDB" id="D8QHV5"/>
<accession>D8QHV5</accession>
<evidence type="ECO:0000256" key="1">
    <source>
        <dbReference type="SAM" id="Coils"/>
    </source>
</evidence>
<sequence length="259" mass="29380">MRRSTEDAFGGDDSSDNPPLQVSLIHIFFYYLIYHQKVRRVQIPEGDPLKQVQQESHLRERIRGLNDRIHRLEKENTLQAQELSDLMNVDDANVRLAQKETDRLYKATVEKDKQIATLQLTIGRLRFGLSHRDSVDSIRSVPQAGALTDPLSSTQPELEAERQRVTEPHATSHELQSRAARAEAECAKCKQEIDALQIAVLKLQKTQEDAEAAFKSQEQEMTKASIAAEEARKTQESLIVELTKQLAILKASFLHYAAL</sequence>
<name>D8QHV5_SCHCM</name>
<feature type="non-terminal residue" evidence="3">
    <location>
        <position position="259"/>
    </location>
</feature>
<dbReference type="KEGG" id="scm:SCHCO_01175645"/>